<dbReference type="Gene3D" id="1.10.3660.10">
    <property type="entry name" value="6-phosphogluconate dehydrogenase C-terminal like domain"/>
    <property type="match status" value="1"/>
</dbReference>
<protein>
    <submittedName>
        <fullName evidence="3">Prephenate dehydrogenase</fullName>
    </submittedName>
</protein>
<dbReference type="InterPro" id="IPR046826">
    <property type="entry name" value="PDH_N"/>
</dbReference>
<dbReference type="GO" id="GO:0004665">
    <property type="term" value="F:prephenate dehydrogenase (NADP+) activity"/>
    <property type="evidence" value="ECO:0007669"/>
    <property type="project" value="InterPro"/>
</dbReference>
<dbReference type="GO" id="GO:0006571">
    <property type="term" value="P:tyrosine biosynthetic process"/>
    <property type="evidence" value="ECO:0007669"/>
    <property type="project" value="InterPro"/>
</dbReference>
<dbReference type="eggNOG" id="COG0287">
    <property type="taxonomic scope" value="Bacteria"/>
</dbReference>
<evidence type="ECO:0000313" key="4">
    <source>
        <dbReference type="Proteomes" id="UP000076131"/>
    </source>
</evidence>
<dbReference type="RefSeq" id="WP_039953364.1">
    <property type="nucleotide sequence ID" value="NZ_LVJS01000125.1"/>
</dbReference>
<dbReference type="Proteomes" id="UP000076131">
    <property type="component" value="Unassembled WGS sequence"/>
</dbReference>
<evidence type="ECO:0000259" key="2">
    <source>
        <dbReference type="PROSITE" id="PS51176"/>
    </source>
</evidence>
<evidence type="ECO:0000313" key="3">
    <source>
        <dbReference type="EMBL" id="KZC22218.1"/>
    </source>
</evidence>
<dbReference type="InterPro" id="IPR008927">
    <property type="entry name" value="6-PGluconate_DH-like_C_sf"/>
</dbReference>
<dbReference type="GO" id="GO:0008977">
    <property type="term" value="F:prephenate dehydrogenase (NAD+) activity"/>
    <property type="evidence" value="ECO:0007669"/>
    <property type="project" value="InterPro"/>
</dbReference>
<name>A0A154QDE9_9GAMM</name>
<evidence type="ECO:0000256" key="1">
    <source>
        <dbReference type="ARBA" id="ARBA00023002"/>
    </source>
</evidence>
<keyword evidence="1" id="KW-0560">Oxidoreductase</keyword>
<dbReference type="SUPFAM" id="SSF48179">
    <property type="entry name" value="6-phosphogluconate dehydrogenase C-terminal domain-like"/>
    <property type="match status" value="1"/>
</dbReference>
<organism evidence="3 4">
    <name type="scientific">Rhodanobacter thiooxydans</name>
    <dbReference type="NCBI Taxonomy" id="416169"/>
    <lineage>
        <taxon>Bacteria</taxon>
        <taxon>Pseudomonadati</taxon>
        <taxon>Pseudomonadota</taxon>
        <taxon>Gammaproteobacteria</taxon>
        <taxon>Lysobacterales</taxon>
        <taxon>Rhodanobacteraceae</taxon>
        <taxon>Rhodanobacter</taxon>
    </lineage>
</organism>
<dbReference type="PANTHER" id="PTHR21363">
    <property type="entry name" value="PREPHENATE DEHYDROGENASE"/>
    <property type="match status" value="1"/>
</dbReference>
<dbReference type="STRING" id="416169.RHOFW104T7_01740"/>
<dbReference type="InterPro" id="IPR050812">
    <property type="entry name" value="Preph/Arog_dehydrog"/>
</dbReference>
<dbReference type="InterPro" id="IPR003099">
    <property type="entry name" value="Prephen_DH"/>
</dbReference>
<gene>
    <name evidence="3" type="ORF">RHOFW104T7_01740</name>
</gene>
<accession>A0A154QDE9</accession>
<dbReference type="PANTHER" id="PTHR21363:SF0">
    <property type="entry name" value="PREPHENATE DEHYDROGENASE [NADP(+)]"/>
    <property type="match status" value="1"/>
</dbReference>
<dbReference type="Pfam" id="PF02153">
    <property type="entry name" value="PDH_N"/>
    <property type="match status" value="1"/>
</dbReference>
<reference evidence="3 4" key="1">
    <citation type="journal article" date="2016" name="MBio">
        <title>Lateral Gene Transfer in a Heavy Metal-Contaminated-Groundwater Microbial Community.</title>
        <authorList>
            <person name="Hemme C.L."/>
            <person name="Green S.J."/>
            <person name="Rishishwar L."/>
            <person name="Prakash O."/>
            <person name="Pettenato A."/>
            <person name="Chakraborty R."/>
            <person name="Deutschbauer A.M."/>
            <person name="Van Nostrand J.D."/>
            <person name="Wu L."/>
            <person name="He Z."/>
            <person name="Jordan I.K."/>
            <person name="Hazen T.C."/>
            <person name="Arkin A.P."/>
            <person name="Kostka J.E."/>
            <person name="Zhou J."/>
        </authorList>
    </citation>
    <scope>NUCLEOTIDE SEQUENCE [LARGE SCALE GENOMIC DNA]</scope>
    <source>
        <strain evidence="3 4">FW104-T7</strain>
    </source>
</reference>
<keyword evidence="4" id="KW-1185">Reference proteome</keyword>
<dbReference type="SUPFAM" id="SSF51735">
    <property type="entry name" value="NAD(P)-binding Rossmann-fold domains"/>
    <property type="match status" value="1"/>
</dbReference>
<dbReference type="GO" id="GO:0070403">
    <property type="term" value="F:NAD+ binding"/>
    <property type="evidence" value="ECO:0007669"/>
    <property type="project" value="InterPro"/>
</dbReference>
<dbReference type="InterPro" id="IPR036291">
    <property type="entry name" value="NAD(P)-bd_dom_sf"/>
</dbReference>
<dbReference type="Gene3D" id="3.40.50.720">
    <property type="entry name" value="NAD(P)-binding Rossmann-like Domain"/>
    <property type="match status" value="1"/>
</dbReference>
<feature type="domain" description="Prephenate/arogenate dehydrogenase" evidence="2">
    <location>
        <begin position="14"/>
        <end position="271"/>
    </location>
</feature>
<dbReference type="PROSITE" id="PS51176">
    <property type="entry name" value="PDH_ADH"/>
    <property type="match status" value="1"/>
</dbReference>
<sequence length="271" mass="28716">MSATRPREPAPPAAAVAVLGYGRFGQAFAGLLLQAEYSVRAWDPHADIPAALAAASMPAAIDGAAWIVLAMPVPRLRDTLLALRPLLHAGQTVLDVGSVKMHPCATMDELLGAAIPHVGTHPLFGPLSLARNERPRRTVICPAADHPAAAVRARELFTELGCEVVELDPEAHDRAMAKTHALAFFVAKGLIELGVDDGLPLAPPSFQSMRHMLDAVRGDAGHLFAAIQRENPFAAEARTQLLAELERVHRQLLADADGDSLAIPAPPEADA</sequence>
<dbReference type="EMBL" id="LVJS01000125">
    <property type="protein sequence ID" value="KZC22218.1"/>
    <property type="molecule type" value="Genomic_DNA"/>
</dbReference>
<proteinExistence type="predicted"/>
<comment type="caution">
    <text evidence="3">The sequence shown here is derived from an EMBL/GenBank/DDBJ whole genome shotgun (WGS) entry which is preliminary data.</text>
</comment>
<dbReference type="AlphaFoldDB" id="A0A154QDE9"/>